<gene>
    <name evidence="1" type="ORF">SDC9_88945</name>
</gene>
<sequence length="79" mass="9157">MKLHHNQQDFEELIELTAQWRHIPSDAVRKDYFITLLLKNLSDSEFVDSIVFKGGTSLSKCYPGSIERLSEDIDLTYIP</sequence>
<evidence type="ECO:0000313" key="1">
    <source>
        <dbReference type="EMBL" id="MPM42280.1"/>
    </source>
</evidence>
<dbReference type="Pfam" id="PF08843">
    <property type="entry name" value="AbiEii"/>
    <property type="match status" value="1"/>
</dbReference>
<proteinExistence type="predicted"/>
<reference evidence="1" key="1">
    <citation type="submission" date="2019-08" db="EMBL/GenBank/DDBJ databases">
        <authorList>
            <person name="Kucharzyk K."/>
            <person name="Murdoch R.W."/>
            <person name="Higgins S."/>
            <person name="Loffler F."/>
        </authorList>
    </citation>
    <scope>NUCLEOTIDE SEQUENCE</scope>
</reference>
<dbReference type="EMBL" id="VSSQ01009672">
    <property type="protein sequence ID" value="MPM42280.1"/>
    <property type="molecule type" value="Genomic_DNA"/>
</dbReference>
<dbReference type="Gene3D" id="3.10.450.620">
    <property type="entry name" value="JHP933, nucleotidyltransferase-like core domain"/>
    <property type="match status" value="1"/>
</dbReference>
<dbReference type="InterPro" id="IPR014942">
    <property type="entry name" value="AbiEii"/>
</dbReference>
<protein>
    <recommendedName>
        <fullName evidence="2">Nucleotidyl transferase AbiEii/AbiGii toxin family protein</fullName>
    </recommendedName>
</protein>
<organism evidence="1">
    <name type="scientific">bioreactor metagenome</name>
    <dbReference type="NCBI Taxonomy" id="1076179"/>
    <lineage>
        <taxon>unclassified sequences</taxon>
        <taxon>metagenomes</taxon>
        <taxon>ecological metagenomes</taxon>
    </lineage>
</organism>
<comment type="caution">
    <text evidence="1">The sequence shown here is derived from an EMBL/GenBank/DDBJ whole genome shotgun (WGS) entry which is preliminary data.</text>
</comment>
<evidence type="ECO:0008006" key="2">
    <source>
        <dbReference type="Google" id="ProtNLM"/>
    </source>
</evidence>
<dbReference type="AlphaFoldDB" id="A0A644ZMX2"/>
<name>A0A644ZMX2_9ZZZZ</name>
<accession>A0A644ZMX2</accession>